<evidence type="ECO:0000313" key="6">
    <source>
        <dbReference type="Proteomes" id="UP000199306"/>
    </source>
</evidence>
<gene>
    <name evidence="5" type="ORF">SAMN04515674_10627</name>
</gene>
<evidence type="ECO:0000256" key="3">
    <source>
        <dbReference type="ARBA" id="ARBA00023163"/>
    </source>
</evidence>
<dbReference type="GO" id="GO:0003700">
    <property type="term" value="F:DNA-binding transcription factor activity"/>
    <property type="evidence" value="ECO:0007669"/>
    <property type="project" value="InterPro"/>
</dbReference>
<reference evidence="5 6" key="1">
    <citation type="submission" date="2016-10" db="EMBL/GenBank/DDBJ databases">
        <authorList>
            <person name="de Groot N.N."/>
        </authorList>
    </citation>
    <scope>NUCLEOTIDE SEQUENCE [LARGE SCALE GENOMIC DNA]</scope>
    <source>
        <strain evidence="6">E92,LMG 26720,CCM 7988</strain>
    </source>
</reference>
<keyword evidence="1" id="KW-0805">Transcription regulation</keyword>
<dbReference type="EMBL" id="FOXH01000006">
    <property type="protein sequence ID" value="SFP81788.1"/>
    <property type="molecule type" value="Genomic_DNA"/>
</dbReference>
<dbReference type="STRING" id="1079859.SAMN04515674_10627"/>
<dbReference type="PANTHER" id="PTHR47893:SF1">
    <property type="entry name" value="REGULATORY PROTEIN PCHR"/>
    <property type="match status" value="1"/>
</dbReference>
<proteinExistence type="predicted"/>
<evidence type="ECO:0000259" key="4">
    <source>
        <dbReference type="PROSITE" id="PS01124"/>
    </source>
</evidence>
<protein>
    <submittedName>
        <fullName evidence="5">AraC-type DNA-binding protein</fullName>
    </submittedName>
</protein>
<dbReference type="SMART" id="SM00342">
    <property type="entry name" value="HTH_ARAC"/>
    <property type="match status" value="1"/>
</dbReference>
<dbReference type="Proteomes" id="UP000199306">
    <property type="component" value="Unassembled WGS sequence"/>
</dbReference>
<keyword evidence="6" id="KW-1185">Reference proteome</keyword>
<dbReference type="AlphaFoldDB" id="A0A1I5TFT5"/>
<dbReference type="OrthoDB" id="799767at2"/>
<accession>A0A1I5TFT5</accession>
<feature type="domain" description="HTH araC/xylS-type" evidence="4">
    <location>
        <begin position="233"/>
        <end position="329"/>
    </location>
</feature>
<dbReference type="PROSITE" id="PS00041">
    <property type="entry name" value="HTH_ARAC_FAMILY_1"/>
    <property type="match status" value="1"/>
</dbReference>
<dbReference type="InterPro" id="IPR009057">
    <property type="entry name" value="Homeodomain-like_sf"/>
</dbReference>
<dbReference type="Pfam" id="PF12833">
    <property type="entry name" value="HTH_18"/>
    <property type="match status" value="1"/>
</dbReference>
<name>A0A1I5TFT5_9BACT</name>
<dbReference type="Gene3D" id="1.10.10.60">
    <property type="entry name" value="Homeodomain-like"/>
    <property type="match status" value="2"/>
</dbReference>
<dbReference type="PRINTS" id="PR00032">
    <property type="entry name" value="HTHARAC"/>
</dbReference>
<evidence type="ECO:0000256" key="1">
    <source>
        <dbReference type="ARBA" id="ARBA00023015"/>
    </source>
</evidence>
<dbReference type="RefSeq" id="WP_092017108.1">
    <property type="nucleotide sequence ID" value="NZ_FOXH01000006.1"/>
</dbReference>
<dbReference type="PROSITE" id="PS01124">
    <property type="entry name" value="HTH_ARAC_FAMILY_2"/>
    <property type="match status" value="1"/>
</dbReference>
<evidence type="ECO:0000256" key="2">
    <source>
        <dbReference type="ARBA" id="ARBA00023125"/>
    </source>
</evidence>
<dbReference type="GO" id="GO:0043565">
    <property type="term" value="F:sequence-specific DNA binding"/>
    <property type="evidence" value="ECO:0007669"/>
    <property type="project" value="InterPro"/>
</dbReference>
<dbReference type="InterPro" id="IPR018062">
    <property type="entry name" value="HTH_AraC-typ_CS"/>
</dbReference>
<dbReference type="SUPFAM" id="SSF46689">
    <property type="entry name" value="Homeodomain-like"/>
    <property type="match status" value="2"/>
</dbReference>
<organism evidence="5 6">
    <name type="scientific">Pseudarcicella hirudinis</name>
    <dbReference type="NCBI Taxonomy" id="1079859"/>
    <lineage>
        <taxon>Bacteria</taxon>
        <taxon>Pseudomonadati</taxon>
        <taxon>Bacteroidota</taxon>
        <taxon>Cytophagia</taxon>
        <taxon>Cytophagales</taxon>
        <taxon>Flectobacillaceae</taxon>
        <taxon>Pseudarcicella</taxon>
    </lineage>
</organism>
<keyword evidence="3" id="KW-0804">Transcription</keyword>
<dbReference type="InterPro" id="IPR020449">
    <property type="entry name" value="Tscrpt_reg_AraC-type_HTH"/>
</dbReference>
<keyword evidence="2 5" id="KW-0238">DNA-binding</keyword>
<dbReference type="PANTHER" id="PTHR47893">
    <property type="entry name" value="REGULATORY PROTEIN PCHR"/>
    <property type="match status" value="1"/>
</dbReference>
<sequence>MQFRLTETSCNEILYEGSLPDDFHSEKGLEEQKILLDHRKGKAEVTESWFRGMHINSGTLLLYDDLKLKAETDTSVLEMHFSLSGISEQRFEGESKLSSFSHLQHNFYYMPYVEGEVSIKKQNGPCQFFEVHLSEEYFKRLANEDCRILSRMAEMIDRKSAVIMSKQNLVITPQMQMIIQEIVNSPKKGVFKRLFLEAKVLELLMLQIEQYEENNSSKLQLLTIQESDMAKLHHAKFLVEQNLSHPLSLRELAHEVGLNDFKLKKGFKELFGYTVFGYLHELRMQEATRLLQDRRRSISEVAEYCGYEYVQHFNTAFKKKFGLTPGNYR</sequence>
<dbReference type="InterPro" id="IPR018060">
    <property type="entry name" value="HTH_AraC"/>
</dbReference>
<evidence type="ECO:0000313" key="5">
    <source>
        <dbReference type="EMBL" id="SFP81788.1"/>
    </source>
</evidence>
<dbReference type="InterPro" id="IPR053142">
    <property type="entry name" value="PchR_regulatory_protein"/>
</dbReference>